<evidence type="ECO:0000256" key="2">
    <source>
        <dbReference type="ARBA" id="ARBA00023043"/>
    </source>
</evidence>
<dbReference type="PROSITE" id="PS50297">
    <property type="entry name" value="ANK_REP_REGION"/>
    <property type="match status" value="2"/>
</dbReference>
<evidence type="ECO:0000256" key="1">
    <source>
        <dbReference type="ARBA" id="ARBA00022737"/>
    </source>
</evidence>
<dbReference type="Gene3D" id="1.25.40.20">
    <property type="entry name" value="Ankyrin repeat-containing domain"/>
    <property type="match status" value="3"/>
</dbReference>
<sequence length="428" mass="45454">MPTLPDRPSLPHLRKQAKALRREREIPLHRAQHELARSYGFASWPRLVRHVEAGALQGIERALVLAEPAALAPLLAAGPAVAAAPVGGLPPLLALLRRATGAAADVRRCAELLLDAGADAGSRTAEDGGDWHRSALFEAVERRDLALARLLVARGAVPDEDAFYHACEQADVAFLDLLHRPGFERLVIHALDFEDVARLGWFLRRGPDLDALGALHWAIGRGRGVPVLEMLLDAGADVDRPHPRSGDRPLAVAARCGHLAAYDLLVARGASAELDPTARAVLAVARGESVRLPSVPPPMPGVPGEDSGWLLGQFAQLGRTEVVRALVDAGTPVDTRGWSGFTPLDQAAMHGRTEVVRLLVERGADLDDCAFDDAGPTPLDCAIWGARNNRTAEGDHAGTVALLLAAGAPTSHEPPTGDPEIDALITRP</sequence>
<dbReference type="SMART" id="SM00248">
    <property type="entry name" value="ANK"/>
    <property type="match status" value="6"/>
</dbReference>
<evidence type="ECO:0000256" key="4">
    <source>
        <dbReference type="SAM" id="MobiDB-lite"/>
    </source>
</evidence>
<dbReference type="PANTHER" id="PTHR24198:SF165">
    <property type="entry name" value="ANKYRIN REPEAT-CONTAINING PROTEIN-RELATED"/>
    <property type="match status" value="1"/>
</dbReference>
<keyword evidence="2 3" id="KW-0040">ANK repeat</keyword>
<feature type="repeat" description="ANK" evidence="3">
    <location>
        <begin position="210"/>
        <end position="243"/>
    </location>
</feature>
<dbReference type="Pfam" id="PF13637">
    <property type="entry name" value="Ank_4"/>
    <property type="match status" value="1"/>
</dbReference>
<dbReference type="RefSeq" id="WP_211366967.1">
    <property type="nucleotide sequence ID" value="NZ_VFPA01000004.1"/>
</dbReference>
<dbReference type="Proteomes" id="UP000315677">
    <property type="component" value="Unassembled WGS sequence"/>
</dbReference>
<gene>
    <name evidence="5" type="ORF">FB558_6081</name>
</gene>
<feature type="region of interest" description="Disordered" evidence="4">
    <location>
        <begin position="407"/>
        <end position="428"/>
    </location>
</feature>
<protein>
    <submittedName>
        <fullName evidence="5">Ankyrin repeat protein</fullName>
    </submittedName>
</protein>
<comment type="caution">
    <text evidence="5">The sequence shown here is derived from an EMBL/GenBank/DDBJ whole genome shotgun (WGS) entry which is preliminary data.</text>
</comment>
<accession>A0A543D970</accession>
<dbReference type="Pfam" id="PF12796">
    <property type="entry name" value="Ank_2"/>
    <property type="match status" value="1"/>
</dbReference>
<dbReference type="InterPro" id="IPR002110">
    <property type="entry name" value="Ankyrin_rpt"/>
</dbReference>
<feature type="repeat" description="ANK" evidence="3">
    <location>
        <begin position="339"/>
        <end position="367"/>
    </location>
</feature>
<keyword evidence="1" id="KW-0677">Repeat</keyword>
<evidence type="ECO:0000256" key="3">
    <source>
        <dbReference type="PROSITE-ProRule" id="PRU00023"/>
    </source>
</evidence>
<dbReference type="PANTHER" id="PTHR24198">
    <property type="entry name" value="ANKYRIN REPEAT AND PROTEIN KINASE DOMAIN-CONTAINING PROTEIN"/>
    <property type="match status" value="1"/>
</dbReference>
<proteinExistence type="predicted"/>
<name>A0A543D970_9PSEU</name>
<reference evidence="5 6" key="1">
    <citation type="submission" date="2019-06" db="EMBL/GenBank/DDBJ databases">
        <title>Sequencing the genomes of 1000 actinobacteria strains.</title>
        <authorList>
            <person name="Klenk H.-P."/>
        </authorList>
    </citation>
    <scope>NUCLEOTIDE SEQUENCE [LARGE SCALE GENOMIC DNA]</scope>
    <source>
        <strain evidence="5 6">DSM 45301</strain>
    </source>
</reference>
<dbReference type="PROSITE" id="PS50088">
    <property type="entry name" value="ANK_REPEAT"/>
    <property type="match status" value="3"/>
</dbReference>
<keyword evidence="6" id="KW-1185">Reference proteome</keyword>
<dbReference type="SUPFAM" id="SSF48403">
    <property type="entry name" value="Ankyrin repeat"/>
    <property type="match status" value="1"/>
</dbReference>
<evidence type="ECO:0000313" key="5">
    <source>
        <dbReference type="EMBL" id="TQM05860.1"/>
    </source>
</evidence>
<evidence type="ECO:0000313" key="6">
    <source>
        <dbReference type="Proteomes" id="UP000315677"/>
    </source>
</evidence>
<feature type="repeat" description="ANK" evidence="3">
    <location>
        <begin position="245"/>
        <end position="277"/>
    </location>
</feature>
<dbReference type="AlphaFoldDB" id="A0A543D970"/>
<dbReference type="InterPro" id="IPR036770">
    <property type="entry name" value="Ankyrin_rpt-contain_sf"/>
</dbReference>
<organism evidence="5 6">
    <name type="scientific">Pseudonocardia kunmingensis</name>
    <dbReference type="NCBI Taxonomy" id="630975"/>
    <lineage>
        <taxon>Bacteria</taxon>
        <taxon>Bacillati</taxon>
        <taxon>Actinomycetota</taxon>
        <taxon>Actinomycetes</taxon>
        <taxon>Pseudonocardiales</taxon>
        <taxon>Pseudonocardiaceae</taxon>
        <taxon>Pseudonocardia</taxon>
    </lineage>
</organism>
<dbReference type="EMBL" id="VFPA01000004">
    <property type="protein sequence ID" value="TQM05860.1"/>
    <property type="molecule type" value="Genomic_DNA"/>
</dbReference>